<dbReference type="InterPro" id="IPR000504">
    <property type="entry name" value="RRM_dom"/>
</dbReference>
<comment type="similarity">
    <text evidence="8 9">Belongs to the eIF-3 subunit B family.</text>
</comment>
<dbReference type="InterPro" id="IPR013979">
    <property type="entry name" value="TIF_beta_prop-like"/>
</dbReference>
<comment type="caution">
    <text evidence="11">The sequence shown here is derived from an EMBL/GenBank/DDBJ whole genome shotgun (WGS) entry which is preliminary data.</text>
</comment>
<dbReference type="EMBL" id="CBTN010000041">
    <property type="protein sequence ID" value="CDH56823.1"/>
    <property type="molecule type" value="Genomic_DNA"/>
</dbReference>
<keyword evidence="3 8" id="KW-0396">Initiation factor</keyword>
<dbReference type="InterPro" id="IPR035979">
    <property type="entry name" value="RBD_domain_sf"/>
</dbReference>
<evidence type="ECO:0000256" key="7">
    <source>
        <dbReference type="ARBA" id="ARBA00022917"/>
    </source>
</evidence>
<name>A0A068S373_9FUNG</name>
<dbReference type="STRING" id="1263082.A0A068S373"/>
<dbReference type="InterPro" id="IPR015943">
    <property type="entry name" value="WD40/YVTN_repeat-like_dom_sf"/>
</dbReference>
<dbReference type="PIRSF" id="PIRSF036424">
    <property type="entry name" value="eIF3b"/>
    <property type="match status" value="1"/>
</dbReference>
<dbReference type="Proteomes" id="UP000027586">
    <property type="component" value="Unassembled WGS sequence"/>
</dbReference>
<evidence type="ECO:0000256" key="2">
    <source>
        <dbReference type="ARBA" id="ARBA00022490"/>
    </source>
</evidence>
<dbReference type="FunFam" id="3.30.70.330:FF:000235">
    <property type="entry name" value="Eukaryotic translation initiation factor 3 subunit B"/>
    <property type="match status" value="1"/>
</dbReference>
<dbReference type="VEuPathDB" id="FungiDB:LCOR_07830.1"/>
<dbReference type="CDD" id="cd12278">
    <property type="entry name" value="RRM_eIF3B"/>
    <property type="match status" value="1"/>
</dbReference>
<dbReference type="InterPro" id="IPR034363">
    <property type="entry name" value="eIF3B_RRM"/>
</dbReference>
<dbReference type="PANTHER" id="PTHR14068">
    <property type="entry name" value="EUKARYOTIC TRANSLATION INITIATION FACTOR 3 EIF3 -RELATED"/>
    <property type="match status" value="1"/>
</dbReference>
<dbReference type="SUPFAM" id="SSF54928">
    <property type="entry name" value="RNA-binding domain, RBD"/>
    <property type="match status" value="1"/>
</dbReference>
<keyword evidence="4" id="KW-0853">WD repeat</keyword>
<dbReference type="AlphaFoldDB" id="A0A068S373"/>
<evidence type="ECO:0000259" key="10">
    <source>
        <dbReference type="PROSITE" id="PS50102"/>
    </source>
</evidence>
<dbReference type="GO" id="GO:0003723">
    <property type="term" value="F:RNA binding"/>
    <property type="evidence" value="ECO:0007669"/>
    <property type="project" value="UniProtKB-UniRule"/>
</dbReference>
<comment type="function">
    <text evidence="8">RNA-binding component of the eukaryotic translation initiation factor 3 (eIF-3) complex, which is involved in protein synthesis of a specialized repertoire of mRNAs and, together with other initiation factors, stimulates binding of mRNA and methionyl-tRNAi to the 40S ribosome. The eIF-3 complex specifically targets and initiates translation of a subset of mRNAs involved in cell proliferation.</text>
</comment>
<evidence type="ECO:0000313" key="11">
    <source>
        <dbReference type="EMBL" id="CDH56823.1"/>
    </source>
</evidence>
<dbReference type="InterPro" id="IPR011400">
    <property type="entry name" value="EIF3B"/>
</dbReference>
<dbReference type="Pfam" id="PF08662">
    <property type="entry name" value="eIF2A"/>
    <property type="match status" value="2"/>
</dbReference>
<keyword evidence="2 8" id="KW-0963">Cytoplasm</keyword>
<dbReference type="GO" id="GO:0043614">
    <property type="term" value="C:multi-eIF complex"/>
    <property type="evidence" value="ECO:0007669"/>
    <property type="project" value="EnsemblFungi"/>
</dbReference>
<keyword evidence="5" id="KW-0677">Repeat</keyword>
<dbReference type="GO" id="GO:0071540">
    <property type="term" value="C:eukaryotic translation initiation factor 3 complex, eIF3e"/>
    <property type="evidence" value="ECO:0007669"/>
    <property type="project" value="EnsemblFungi"/>
</dbReference>
<gene>
    <name evidence="8" type="primary">PRT1</name>
    <name evidence="11" type="ORF">LCOR_07830.1</name>
</gene>
<organism evidence="11 12">
    <name type="scientific">Lichtheimia corymbifera JMRC:FSU:9682</name>
    <dbReference type="NCBI Taxonomy" id="1263082"/>
    <lineage>
        <taxon>Eukaryota</taxon>
        <taxon>Fungi</taxon>
        <taxon>Fungi incertae sedis</taxon>
        <taxon>Mucoromycota</taxon>
        <taxon>Mucoromycotina</taxon>
        <taxon>Mucoromycetes</taxon>
        <taxon>Mucorales</taxon>
        <taxon>Lichtheimiaceae</taxon>
        <taxon>Lichtheimia</taxon>
    </lineage>
</organism>
<dbReference type="GO" id="GO:0042802">
    <property type="term" value="F:identical protein binding"/>
    <property type="evidence" value="ECO:0007669"/>
    <property type="project" value="EnsemblFungi"/>
</dbReference>
<evidence type="ECO:0000256" key="4">
    <source>
        <dbReference type="ARBA" id="ARBA00022574"/>
    </source>
</evidence>
<evidence type="ECO:0000256" key="6">
    <source>
        <dbReference type="ARBA" id="ARBA00022884"/>
    </source>
</evidence>
<dbReference type="SUPFAM" id="SSF82171">
    <property type="entry name" value="DPP6 N-terminal domain-like"/>
    <property type="match status" value="1"/>
</dbReference>
<dbReference type="PROSITE" id="PS50102">
    <property type="entry name" value="RRM"/>
    <property type="match status" value="1"/>
</dbReference>
<evidence type="ECO:0000256" key="8">
    <source>
        <dbReference type="HAMAP-Rule" id="MF_03001"/>
    </source>
</evidence>
<dbReference type="PANTHER" id="PTHR14068:SF0">
    <property type="entry name" value="EUKARYOTIC TRANSLATION INITIATION FACTOR 3 SUBUNIT B"/>
    <property type="match status" value="1"/>
</dbReference>
<comment type="subunit">
    <text evidence="8 9">Component of the eukaryotic translation initiation factor 3 (eIF-3) complex.</text>
</comment>
<dbReference type="Gene3D" id="3.30.70.330">
    <property type="match status" value="1"/>
</dbReference>
<dbReference type="GO" id="GO:0071541">
    <property type="term" value="C:eukaryotic translation initiation factor 3 complex, eIF3m"/>
    <property type="evidence" value="ECO:0007669"/>
    <property type="project" value="EnsemblFungi"/>
</dbReference>
<evidence type="ECO:0000256" key="5">
    <source>
        <dbReference type="ARBA" id="ARBA00022737"/>
    </source>
</evidence>
<evidence type="ECO:0000313" key="12">
    <source>
        <dbReference type="Proteomes" id="UP000027586"/>
    </source>
</evidence>
<dbReference type="GO" id="GO:0031369">
    <property type="term" value="F:translation initiation factor binding"/>
    <property type="evidence" value="ECO:0007669"/>
    <property type="project" value="InterPro"/>
</dbReference>
<comment type="subcellular location">
    <subcellularLocation>
        <location evidence="1 8 9">Cytoplasm</location>
    </subcellularLocation>
</comment>
<evidence type="ECO:0000256" key="3">
    <source>
        <dbReference type="ARBA" id="ARBA00022540"/>
    </source>
</evidence>
<accession>A0A068S373</accession>
<sequence>MPGLDLKNLPEREEDIDFSDIYEKHKVSVDEELDTIVVVDGAPIVDENKEEKLLSVLRKLLTKNAGEVKEGGIWMPMESKDGKRESKGYLFVDFETPDAAFAAVKNLDGYKMSKAHQLSVNRFTDVEKYTNMNDKYEEPELPEFTPKEHLKSWLMDPQARDQLLIYRGKEAGIYWNRKTEKLEEVYVRSDWTQNYLQWSPLGSYIATFHAQGIALWGGPSWAQIVRFYHPGVRLIDFSPNERYLVTWSSEPISLARIPAGAPHPFSEYDEGNHTIVWDIKTGALLRSFAALPTEAQQKTVRWPMFKWSPSDKYFARVVPGQQLSVYEAPSMGLVGKKSIKIEGIVDFEWSPSLGEKSDSKLNQKEEMLAYWTPEVGNQPARVTMMAMPSKEIVRTKNLFNVSDCMLFWQSKGHFLAVKVNRHTKTKKSQFTNLEIFRVCEKAIPVETLELKDPVLKFAWEPNGERFAIITTNDPAFGATAPGPGGAAPPTTFKTAVTFYYLDTSKAVAGFRPLKKIDKKTTNSLSWSPKGRHIVLSTLRSPSAHDIEFWDLDFEPMGEAKKDAKAELGSTVVQLSAQEHYGVTDIEWDPTGRYVVSGSSSWHHSADHGFNMWDFKGQLLRQESIDHFKLIMWRPRPKSLLTPEQKKKIKKNLRQYSKQFEEEDLAAGDANAARIIAARRKAIEDWYAWRKQVEKQMLDERKAAGKELRSSADEGKSETIEEWVEEVIDEVEEIVD</sequence>
<proteinExistence type="inferred from homology"/>
<keyword evidence="6 8" id="KW-0694">RNA-binding</keyword>
<evidence type="ECO:0000256" key="1">
    <source>
        <dbReference type="ARBA" id="ARBA00004496"/>
    </source>
</evidence>
<dbReference type="GO" id="GO:0010494">
    <property type="term" value="C:cytoplasmic stress granule"/>
    <property type="evidence" value="ECO:0007669"/>
    <property type="project" value="EnsemblFungi"/>
</dbReference>
<dbReference type="InterPro" id="IPR012677">
    <property type="entry name" value="Nucleotide-bd_a/b_plait_sf"/>
</dbReference>
<dbReference type="FunFam" id="2.130.10.10:FF:000419">
    <property type="entry name" value="Eukaryotic translation initiation factor 3 subunit B"/>
    <property type="match status" value="1"/>
</dbReference>
<dbReference type="HAMAP" id="MF_03001">
    <property type="entry name" value="eIF3b"/>
    <property type="match status" value="1"/>
</dbReference>
<evidence type="ECO:0000256" key="9">
    <source>
        <dbReference type="PIRNR" id="PIRNR036424"/>
    </source>
</evidence>
<protein>
    <recommendedName>
        <fullName evidence="8">Eukaryotic translation initiation factor 3 subunit B</fullName>
        <shortName evidence="8">eIF3b</shortName>
    </recommendedName>
    <alternativeName>
        <fullName evidence="8">Eukaryotic translation initiation factor 3 90 kDa subunit homolog</fullName>
        <shortName evidence="8">eIF3 p90</shortName>
    </alternativeName>
    <alternativeName>
        <fullName evidence="8">Translation initiation factor eIF3, p90 subunit homolog</fullName>
    </alternativeName>
</protein>
<dbReference type="GO" id="GO:0033290">
    <property type="term" value="C:eukaryotic 48S preinitiation complex"/>
    <property type="evidence" value="ECO:0007669"/>
    <property type="project" value="UniProtKB-UniRule"/>
</dbReference>
<feature type="domain" description="RRM" evidence="10">
    <location>
        <begin position="35"/>
        <end position="125"/>
    </location>
</feature>
<reference evidence="11" key="1">
    <citation type="submission" date="2013-08" db="EMBL/GenBank/DDBJ databases">
        <title>Gene expansion shapes genome architecture in the human pathogen Lichtheimia corymbifera: an evolutionary genomics analysis in the ancient terrestrial Mucorales (Mucoromycotina).</title>
        <authorList>
            <person name="Schwartze V.U."/>
            <person name="Winter S."/>
            <person name="Shelest E."/>
            <person name="Marcet-Houben M."/>
            <person name="Horn F."/>
            <person name="Wehner S."/>
            <person name="Hoffmann K."/>
            <person name="Riege K."/>
            <person name="Sammeth M."/>
            <person name="Nowrousian M."/>
            <person name="Valiante V."/>
            <person name="Linde J."/>
            <person name="Jacobsen I.D."/>
            <person name="Marz M."/>
            <person name="Brakhage A.A."/>
            <person name="Gabaldon T."/>
            <person name="Bocker S."/>
            <person name="Voigt K."/>
        </authorList>
    </citation>
    <scope>NUCLEOTIDE SEQUENCE [LARGE SCALE GENOMIC DNA]</scope>
    <source>
        <strain evidence="11">FSU 9682</strain>
    </source>
</reference>
<dbReference type="OrthoDB" id="10250414at2759"/>
<dbReference type="GO" id="GO:0016282">
    <property type="term" value="C:eukaryotic 43S preinitiation complex"/>
    <property type="evidence" value="ECO:0007669"/>
    <property type="project" value="UniProtKB-UniRule"/>
</dbReference>
<dbReference type="Gene3D" id="2.130.10.10">
    <property type="entry name" value="YVTN repeat-like/Quinoprotein amine dehydrogenase"/>
    <property type="match status" value="2"/>
</dbReference>
<dbReference type="GO" id="GO:0003743">
    <property type="term" value="F:translation initiation factor activity"/>
    <property type="evidence" value="ECO:0007669"/>
    <property type="project" value="UniProtKB-UniRule"/>
</dbReference>
<keyword evidence="7 8" id="KW-0648">Protein biosynthesis</keyword>
<keyword evidence="12" id="KW-1185">Reference proteome</keyword>
<dbReference type="GO" id="GO:0001732">
    <property type="term" value="P:formation of cytoplasmic translation initiation complex"/>
    <property type="evidence" value="ECO:0007669"/>
    <property type="project" value="UniProtKB-UniRule"/>
</dbReference>
<comment type="function">
    <text evidence="9">Component of the eukaryotic translation initiation factor 3 (eIF-3) complex, which is involved in protein synthesis and, together with other initiation factors, stimulates binding of mRNA and methionyl-tRNAi to the 40S ribosome.</text>
</comment>